<dbReference type="SMART" id="SM00185">
    <property type="entry name" value="ARM"/>
    <property type="match status" value="5"/>
</dbReference>
<dbReference type="GO" id="GO:0098609">
    <property type="term" value="P:cell-cell adhesion"/>
    <property type="evidence" value="ECO:0007669"/>
    <property type="project" value="InterPro"/>
</dbReference>
<protein>
    <recommendedName>
        <fullName evidence="10">Catenin delta-2</fullName>
    </recommendedName>
</protein>
<feature type="compositionally biased region" description="Polar residues" evidence="7">
    <location>
        <begin position="654"/>
        <end position="663"/>
    </location>
</feature>
<dbReference type="InParanoid" id="A0A7M7PB89"/>
<dbReference type="InterPro" id="IPR016024">
    <property type="entry name" value="ARM-type_fold"/>
</dbReference>
<keyword evidence="3" id="KW-0677">Repeat</keyword>
<dbReference type="EnsemblMetazoa" id="XM_030992710">
    <property type="protein sequence ID" value="XP_030848570"/>
    <property type="gene ID" value="LOC594353"/>
</dbReference>
<reference evidence="9" key="1">
    <citation type="submission" date="2015-02" db="EMBL/GenBank/DDBJ databases">
        <title>Genome sequencing for Strongylocentrotus purpuratus.</title>
        <authorList>
            <person name="Murali S."/>
            <person name="Liu Y."/>
            <person name="Vee V."/>
            <person name="English A."/>
            <person name="Wang M."/>
            <person name="Skinner E."/>
            <person name="Han Y."/>
            <person name="Muzny D.M."/>
            <person name="Worley K.C."/>
            <person name="Gibbs R.A."/>
        </authorList>
    </citation>
    <scope>NUCLEOTIDE SEQUENCE</scope>
</reference>
<dbReference type="Gene3D" id="1.25.10.10">
    <property type="entry name" value="Leucine-rich Repeat Variant"/>
    <property type="match status" value="1"/>
</dbReference>
<dbReference type="Proteomes" id="UP000007110">
    <property type="component" value="Unassembled WGS sequence"/>
</dbReference>
<feature type="compositionally biased region" description="Polar residues" evidence="7">
    <location>
        <begin position="628"/>
        <end position="637"/>
    </location>
</feature>
<evidence type="ECO:0000313" key="9">
    <source>
        <dbReference type="Proteomes" id="UP000007110"/>
    </source>
</evidence>
<dbReference type="InterPro" id="IPR028435">
    <property type="entry name" value="Plakophilin/d_Catenin"/>
</dbReference>
<evidence type="ECO:0000256" key="6">
    <source>
        <dbReference type="PROSITE-ProRule" id="PRU00259"/>
    </source>
</evidence>
<dbReference type="PANTHER" id="PTHR10372">
    <property type="entry name" value="PLAKOPHILLIN-RELATED"/>
    <property type="match status" value="1"/>
</dbReference>
<dbReference type="AlphaFoldDB" id="A0A7M7PB89"/>
<dbReference type="PROSITE" id="PS50176">
    <property type="entry name" value="ARM_REPEAT"/>
    <property type="match status" value="3"/>
</dbReference>
<evidence type="ECO:0000256" key="4">
    <source>
        <dbReference type="ARBA" id="ARBA00022889"/>
    </source>
</evidence>
<dbReference type="InterPro" id="IPR000225">
    <property type="entry name" value="Armadillo"/>
</dbReference>
<evidence type="ECO:0000256" key="7">
    <source>
        <dbReference type="SAM" id="MobiDB-lite"/>
    </source>
</evidence>
<keyword evidence="4" id="KW-0130">Cell adhesion</keyword>
<dbReference type="RefSeq" id="XP_030848570.1">
    <property type="nucleotide sequence ID" value="XM_030992710.1"/>
</dbReference>
<feature type="compositionally biased region" description="Polar residues" evidence="7">
    <location>
        <begin position="198"/>
        <end position="207"/>
    </location>
</feature>
<dbReference type="OMA" id="YTMWQHH"/>
<dbReference type="OrthoDB" id="3245100at2759"/>
<dbReference type="Pfam" id="PF00514">
    <property type="entry name" value="Arm"/>
    <property type="match status" value="2"/>
</dbReference>
<evidence type="ECO:0000256" key="1">
    <source>
        <dbReference type="ARBA" id="ARBA00004282"/>
    </source>
</evidence>
<feature type="region of interest" description="Disordered" evidence="7">
    <location>
        <begin position="193"/>
        <end position="255"/>
    </location>
</feature>
<dbReference type="InterPro" id="IPR011989">
    <property type="entry name" value="ARM-like"/>
</dbReference>
<sequence>MGGIQPLVGLLGNPVVEIHRTACGSLRNLSYGKAHEENKVKIKGNGGIPALARLLRTSTDRETKDLAAGTLWNLSSSEPLKKTILENALSVLVNNVLVPESGWKPSGNSPFKPADEPWTKTFINSTGCLRNVSSGGIEARHRMRECEGLVDSLLHVLSSSMRNNDMDNQVVENTLCILRNLTFRIANEANHPDAIPLRNTTSNVPDTQSRSQQKKSPQSGSLICFGGSKKKDAQLASNGTAGKTGTWNPSQPIPNLKKDVRGVEKLWQPSIINPYLIVLSECSRPASLEAAAGTLQNVTAGEWQWAMYIRAEMRKEKGLPILVELLRMKNDRVMIAVAKALRNLAMDPRNKDLIGKYGMQDLVERMPTSTSGRRTPKDISQDGIVAILNTMTELVTKNQENAKSLRGASGIERLVSLTKANGIYPASVIKAAYQVLHAMWAYKDMRPQYKKDGWEEKFFHASSTFTTLPRKTTVDGSLPPTASGSKSEPTSRTNTVQRHRNDSNEISQPTRPAPELSHTHRDEAPPPFDDPYNVSPGHQPMYDERSVDRDFGGAEDDLIHRLEPYTRESVSTFNSQERLADHMTPGEEIAMQPMSSDYAVNPYASTNRKSVPVGGVSVYGRAPEPQVEHSNYTTVDRSMSHDSYDRSKDYGDYSTAQHVQLQAQDEPAGDSWV</sequence>
<dbReference type="KEGG" id="spu:594353"/>
<comment type="subcellular location">
    <subcellularLocation>
        <location evidence="1">Cell junction</location>
    </subcellularLocation>
</comment>
<name>A0A7M7PB89_STRPU</name>
<dbReference type="SUPFAM" id="SSF48371">
    <property type="entry name" value="ARM repeat"/>
    <property type="match status" value="1"/>
</dbReference>
<proteinExistence type="inferred from homology"/>
<evidence type="ECO:0008006" key="10">
    <source>
        <dbReference type="Google" id="ProtNLM"/>
    </source>
</evidence>
<feature type="compositionally biased region" description="Polar residues" evidence="7">
    <location>
        <begin position="235"/>
        <end position="250"/>
    </location>
</feature>
<keyword evidence="5" id="KW-0965">Cell junction</keyword>
<feature type="compositionally biased region" description="Basic and acidic residues" evidence="7">
    <location>
        <begin position="638"/>
        <end position="651"/>
    </location>
</feature>
<feature type="repeat" description="ARM" evidence="6">
    <location>
        <begin position="46"/>
        <end position="89"/>
    </location>
</feature>
<organism evidence="8 9">
    <name type="scientific">Strongylocentrotus purpuratus</name>
    <name type="common">Purple sea urchin</name>
    <dbReference type="NCBI Taxonomy" id="7668"/>
    <lineage>
        <taxon>Eukaryota</taxon>
        <taxon>Metazoa</taxon>
        <taxon>Echinodermata</taxon>
        <taxon>Eleutherozoa</taxon>
        <taxon>Echinozoa</taxon>
        <taxon>Echinoidea</taxon>
        <taxon>Euechinoidea</taxon>
        <taxon>Echinacea</taxon>
        <taxon>Camarodonta</taxon>
        <taxon>Echinidea</taxon>
        <taxon>Strongylocentrotidae</taxon>
        <taxon>Strongylocentrotus</taxon>
    </lineage>
</organism>
<feature type="repeat" description="ARM" evidence="6">
    <location>
        <begin position="2"/>
        <end position="44"/>
    </location>
</feature>
<dbReference type="GO" id="GO:0070161">
    <property type="term" value="C:anchoring junction"/>
    <property type="evidence" value="ECO:0007669"/>
    <property type="project" value="UniProtKB-SubCell"/>
</dbReference>
<feature type="repeat" description="ARM" evidence="6">
    <location>
        <begin position="317"/>
        <end position="354"/>
    </location>
</feature>
<reference evidence="8" key="2">
    <citation type="submission" date="2021-01" db="UniProtKB">
        <authorList>
            <consortium name="EnsemblMetazoa"/>
        </authorList>
    </citation>
    <scope>IDENTIFICATION</scope>
</reference>
<evidence type="ECO:0000256" key="2">
    <source>
        <dbReference type="ARBA" id="ARBA00005462"/>
    </source>
</evidence>
<evidence type="ECO:0000256" key="3">
    <source>
        <dbReference type="ARBA" id="ARBA00022737"/>
    </source>
</evidence>
<evidence type="ECO:0000313" key="8">
    <source>
        <dbReference type="EnsemblMetazoa" id="XP_030848570"/>
    </source>
</evidence>
<comment type="similarity">
    <text evidence="2">Belongs to the beta-catenin family.</text>
</comment>
<feature type="compositionally biased region" description="Polar residues" evidence="7">
    <location>
        <begin position="480"/>
        <end position="496"/>
    </location>
</feature>
<feature type="compositionally biased region" description="Low complexity" evidence="7">
    <location>
        <begin position="208"/>
        <end position="221"/>
    </location>
</feature>
<dbReference type="FunCoup" id="A0A7M7PB89">
    <property type="interactions" value="863"/>
</dbReference>
<dbReference type="PANTHER" id="PTHR10372:SF27">
    <property type="entry name" value="ADHERENS JUNCTION PROTEIN P120"/>
    <property type="match status" value="1"/>
</dbReference>
<accession>A0A7M7PB89</accession>
<evidence type="ECO:0000256" key="5">
    <source>
        <dbReference type="ARBA" id="ARBA00022949"/>
    </source>
</evidence>
<feature type="region of interest" description="Disordered" evidence="7">
    <location>
        <begin position="619"/>
        <end position="673"/>
    </location>
</feature>
<keyword evidence="9" id="KW-1185">Reference proteome</keyword>
<dbReference type="GeneID" id="594353"/>
<feature type="region of interest" description="Disordered" evidence="7">
    <location>
        <begin position="469"/>
        <end position="545"/>
    </location>
</feature>